<protein>
    <submittedName>
        <fullName evidence="1">Uncharacterized protein</fullName>
    </submittedName>
</protein>
<proteinExistence type="predicted"/>
<dbReference type="Proteomes" id="UP001220658">
    <property type="component" value="Unassembled WGS sequence"/>
</dbReference>
<sequence length="109" mass="12654">MDGVEMRNFEEAILLVSMFQNVAMLAKECEFIDYDTFKKDPGSYDGYAVYDNEEGEIMFPDRFSGTRDLLLPLPSRPMYLECEGLIRIELQNINAFIHDGDWWAAVKNE</sequence>
<evidence type="ECO:0000313" key="1">
    <source>
        <dbReference type="EMBL" id="MDC0827520.1"/>
    </source>
</evidence>
<reference evidence="1" key="1">
    <citation type="submission" date="2023-01" db="EMBL/GenBank/DDBJ databases">
        <title>Human gut microbiome strain richness.</title>
        <authorList>
            <person name="Chen-Liaw A."/>
        </authorList>
    </citation>
    <scope>NUCLEOTIDE SEQUENCE</scope>
    <source>
        <strain evidence="1">D55st1_G4_D55t1_190419</strain>
    </source>
</reference>
<dbReference type="EMBL" id="JAQNCK010000004">
    <property type="protein sequence ID" value="MDC0827520.1"/>
    <property type="molecule type" value="Genomic_DNA"/>
</dbReference>
<organism evidence="1 2">
    <name type="scientific">Faecalitalea cylindroides</name>
    <dbReference type="NCBI Taxonomy" id="39483"/>
    <lineage>
        <taxon>Bacteria</taxon>
        <taxon>Bacillati</taxon>
        <taxon>Bacillota</taxon>
        <taxon>Erysipelotrichia</taxon>
        <taxon>Erysipelotrichales</taxon>
        <taxon>Erysipelotrichaceae</taxon>
        <taxon>Faecalitalea</taxon>
    </lineage>
</organism>
<dbReference type="AlphaFoldDB" id="A0AAW6FPV6"/>
<dbReference type="RefSeq" id="WP_195190771.1">
    <property type="nucleotide sequence ID" value="NZ_JADMUL010000003.1"/>
</dbReference>
<accession>A0AAW6FPV6</accession>
<gene>
    <name evidence="1" type="ORF">POG00_02220</name>
</gene>
<name>A0AAW6FPV6_9FIRM</name>
<comment type="caution">
    <text evidence="1">The sequence shown here is derived from an EMBL/GenBank/DDBJ whole genome shotgun (WGS) entry which is preliminary data.</text>
</comment>
<evidence type="ECO:0000313" key="2">
    <source>
        <dbReference type="Proteomes" id="UP001220658"/>
    </source>
</evidence>